<evidence type="ECO:0000256" key="4">
    <source>
        <dbReference type="RuleBase" id="RU361201"/>
    </source>
</evidence>
<dbReference type="GO" id="GO:0034045">
    <property type="term" value="C:phagophore assembly site membrane"/>
    <property type="evidence" value="ECO:0007669"/>
    <property type="project" value="TreeGrafter"/>
</dbReference>
<name>A0A8J8NCC5_HALGN</name>
<keyword evidence="6" id="KW-1185">Reference proteome</keyword>
<evidence type="ECO:0000256" key="2">
    <source>
        <dbReference type="ARBA" id="ARBA00022786"/>
    </source>
</evidence>
<dbReference type="CDD" id="cd01612">
    <property type="entry name" value="Ubl_ATG12"/>
    <property type="match status" value="1"/>
</dbReference>
<dbReference type="GO" id="GO:0097352">
    <property type="term" value="P:autophagosome maturation"/>
    <property type="evidence" value="ECO:0007669"/>
    <property type="project" value="TreeGrafter"/>
</dbReference>
<comment type="similarity">
    <text evidence="4">Belongs to the ATG12 family.</text>
</comment>
<proteinExistence type="inferred from homology"/>
<comment type="caution">
    <text evidence="5">The sequence shown here is derived from an EMBL/GenBank/DDBJ whole genome shotgun (WGS) entry which is preliminary data.</text>
</comment>
<keyword evidence="3 4" id="KW-0072">Autophagy</keyword>
<dbReference type="Gene3D" id="3.10.20.90">
    <property type="entry name" value="Phosphatidylinositol 3-kinase Catalytic Subunit, Chain A, domain 1"/>
    <property type="match status" value="1"/>
</dbReference>
<evidence type="ECO:0000313" key="5">
    <source>
        <dbReference type="EMBL" id="TNV72297.1"/>
    </source>
</evidence>
<evidence type="ECO:0000256" key="3">
    <source>
        <dbReference type="ARBA" id="ARBA00023006"/>
    </source>
</evidence>
<dbReference type="GO" id="GO:0061723">
    <property type="term" value="P:glycophagy"/>
    <property type="evidence" value="ECO:0007669"/>
    <property type="project" value="TreeGrafter"/>
</dbReference>
<organism evidence="5 6">
    <name type="scientific">Halteria grandinella</name>
    <dbReference type="NCBI Taxonomy" id="5974"/>
    <lineage>
        <taxon>Eukaryota</taxon>
        <taxon>Sar</taxon>
        <taxon>Alveolata</taxon>
        <taxon>Ciliophora</taxon>
        <taxon>Intramacronucleata</taxon>
        <taxon>Spirotrichea</taxon>
        <taxon>Stichotrichia</taxon>
        <taxon>Sporadotrichida</taxon>
        <taxon>Halteriidae</taxon>
        <taxon>Halteria</taxon>
    </lineage>
</organism>
<dbReference type="GO" id="GO:0000422">
    <property type="term" value="P:autophagy of mitochondrion"/>
    <property type="evidence" value="ECO:0007669"/>
    <property type="project" value="TreeGrafter"/>
</dbReference>
<evidence type="ECO:0000256" key="1">
    <source>
        <dbReference type="ARBA" id="ARBA00022499"/>
    </source>
</evidence>
<dbReference type="OrthoDB" id="10003551at2759"/>
<dbReference type="SUPFAM" id="SSF54236">
    <property type="entry name" value="Ubiquitin-like"/>
    <property type="match status" value="1"/>
</dbReference>
<reference evidence="5" key="1">
    <citation type="submission" date="2019-06" db="EMBL/GenBank/DDBJ databases">
        <authorList>
            <person name="Zheng W."/>
        </authorList>
    </citation>
    <scope>NUCLEOTIDE SEQUENCE</scope>
    <source>
        <strain evidence="5">QDHG01</strain>
    </source>
</reference>
<keyword evidence="1 4" id="KW-1017">Isopeptide bond</keyword>
<dbReference type="GO" id="GO:0000045">
    <property type="term" value="P:autophagosome assembly"/>
    <property type="evidence" value="ECO:0007669"/>
    <property type="project" value="InterPro"/>
</dbReference>
<evidence type="ECO:0000313" key="6">
    <source>
        <dbReference type="Proteomes" id="UP000785679"/>
    </source>
</evidence>
<dbReference type="AlphaFoldDB" id="A0A8J8NCC5"/>
<dbReference type="Pfam" id="PF04110">
    <property type="entry name" value="APG12"/>
    <property type="match status" value="1"/>
</dbReference>
<accession>A0A8J8NCC5</accession>
<dbReference type="GO" id="GO:0034727">
    <property type="term" value="P:piecemeal microautophagy of the nucleus"/>
    <property type="evidence" value="ECO:0007669"/>
    <property type="project" value="TreeGrafter"/>
</dbReference>
<dbReference type="InterPro" id="IPR029071">
    <property type="entry name" value="Ubiquitin-like_domsf"/>
</dbReference>
<dbReference type="GO" id="GO:0034274">
    <property type="term" value="C:Atg12-Atg5-Atg16 complex"/>
    <property type="evidence" value="ECO:0007669"/>
    <property type="project" value="TreeGrafter"/>
</dbReference>
<dbReference type="Proteomes" id="UP000785679">
    <property type="component" value="Unassembled WGS sequence"/>
</dbReference>
<dbReference type="EMBL" id="RRYP01023075">
    <property type="protein sequence ID" value="TNV72297.1"/>
    <property type="molecule type" value="Genomic_DNA"/>
</dbReference>
<dbReference type="PANTHER" id="PTHR13385">
    <property type="entry name" value="AUTOPHAGY PROTEIN 12"/>
    <property type="match status" value="1"/>
</dbReference>
<protein>
    <recommendedName>
        <fullName evidence="4">Ubiquitin-like protein ATG12</fullName>
    </recommendedName>
</protein>
<gene>
    <name evidence="5" type="ORF">FGO68_gene17291</name>
</gene>
<dbReference type="GO" id="GO:0000421">
    <property type="term" value="C:autophagosome membrane"/>
    <property type="evidence" value="ECO:0007669"/>
    <property type="project" value="TreeGrafter"/>
</dbReference>
<sequence>MDPKQQTDPDFIDDNDDGIEISLNAVGKASKLKTSKIKVKRKHTFQNVITFVRTQLEKGQALKPDQSLFLYINSQFAPSPNERINDLYECFKTQNMLIVNYSITEAWG</sequence>
<keyword evidence="2 4" id="KW-0833">Ubl conjugation pathway</keyword>
<dbReference type="PANTHER" id="PTHR13385:SF0">
    <property type="entry name" value="UBIQUITIN-LIKE PROTEIN ATG12"/>
    <property type="match status" value="1"/>
</dbReference>
<dbReference type="GO" id="GO:0019776">
    <property type="term" value="F:Atg8-family ligase activity"/>
    <property type="evidence" value="ECO:0007669"/>
    <property type="project" value="TreeGrafter"/>
</dbReference>
<comment type="subunit">
    <text evidence="4">Forms a conjugate with ATG5.</text>
</comment>
<dbReference type="InterPro" id="IPR007242">
    <property type="entry name" value="Atg12"/>
</dbReference>